<proteinExistence type="inferred from homology"/>
<keyword evidence="6" id="KW-0028">Amino-acid biosynthesis</keyword>
<feature type="active site" description="Proton acceptor" evidence="8">
    <location>
        <position position="10"/>
    </location>
</feature>
<dbReference type="Pfam" id="PF01220">
    <property type="entry name" value="DHquinase_II"/>
    <property type="match status" value="1"/>
</dbReference>
<dbReference type="EMBL" id="QZEW01000234">
    <property type="protein sequence ID" value="RJK97351.1"/>
    <property type="molecule type" value="Genomic_DNA"/>
</dbReference>
<dbReference type="HAMAP" id="MF_00169">
    <property type="entry name" value="AroQ"/>
    <property type="match status" value="1"/>
</dbReference>
<keyword evidence="6" id="KW-0057">Aromatic amino acid biosynthesis</keyword>
<dbReference type="GO" id="GO:0009073">
    <property type="term" value="P:aromatic amino acid family biosynthetic process"/>
    <property type="evidence" value="ECO:0007669"/>
    <property type="project" value="UniProtKB-KW"/>
</dbReference>
<evidence type="ECO:0000256" key="7">
    <source>
        <dbReference type="ARBA" id="ARBA00023239"/>
    </source>
</evidence>
<dbReference type="EC" id="4.2.1.10" evidence="5"/>
<dbReference type="GO" id="GO:0009423">
    <property type="term" value="P:chorismate biosynthetic process"/>
    <property type="evidence" value="ECO:0007669"/>
    <property type="project" value="UniProtKB-UniPathway"/>
</dbReference>
<dbReference type="SUPFAM" id="SSF52304">
    <property type="entry name" value="Type II 3-dehydroquinate dehydratase"/>
    <property type="match status" value="1"/>
</dbReference>
<dbReference type="AlphaFoldDB" id="A0A418ZQM9"/>
<dbReference type="PANTHER" id="PTHR21272">
    <property type="entry name" value="CATABOLIC 3-DEHYDROQUINASE"/>
    <property type="match status" value="1"/>
</dbReference>
<feature type="site" description="Transition state stabilizer" evidence="9">
    <location>
        <position position="5"/>
    </location>
</feature>
<sequence length="143" mass="15372">MLGIRNPGLYGGARLADIERVMRVRADALGVTLDFRQTNHEGVMIDWIHDAHERVDGVIINPAAFTQTSLGIADALGILTCPVIELHFANVHRDPAKVNRQVSLVRSVATGVIAGFGPSGYLLALDAVMQAITPTDFTQGRDA</sequence>
<accession>A0A418ZQM9</accession>
<comment type="similarity">
    <text evidence="3">Belongs to the type-II 3-dehydroquinase family.</text>
</comment>
<dbReference type="InterPro" id="IPR001874">
    <property type="entry name" value="DHquinase_II"/>
</dbReference>
<comment type="catalytic activity">
    <reaction evidence="1">
        <text>3-dehydroquinate = 3-dehydroshikimate + H2O</text>
        <dbReference type="Rhea" id="RHEA:21096"/>
        <dbReference type="ChEBI" id="CHEBI:15377"/>
        <dbReference type="ChEBI" id="CHEBI:16630"/>
        <dbReference type="ChEBI" id="CHEBI:32364"/>
        <dbReference type="EC" id="4.2.1.10"/>
    </reaction>
</comment>
<evidence type="ECO:0000256" key="4">
    <source>
        <dbReference type="ARBA" id="ARBA00011193"/>
    </source>
</evidence>
<dbReference type="CDD" id="cd00466">
    <property type="entry name" value="DHQase_II"/>
    <property type="match status" value="1"/>
</dbReference>
<evidence type="ECO:0000256" key="9">
    <source>
        <dbReference type="PIRSR" id="PIRSR001399-3"/>
    </source>
</evidence>
<evidence type="ECO:0000313" key="11">
    <source>
        <dbReference type="Proteomes" id="UP000283587"/>
    </source>
</evidence>
<evidence type="ECO:0000256" key="5">
    <source>
        <dbReference type="ARBA" id="ARBA00012060"/>
    </source>
</evidence>
<feature type="active site" description="Proton donor" evidence="8">
    <location>
        <position position="87"/>
    </location>
</feature>
<evidence type="ECO:0000256" key="1">
    <source>
        <dbReference type="ARBA" id="ARBA00001864"/>
    </source>
</evidence>
<comment type="pathway">
    <text evidence="2">Metabolic intermediate biosynthesis; chorismate biosynthesis; chorismate from D-erythrose 4-phosphate and phosphoenolpyruvate: step 3/7.</text>
</comment>
<gene>
    <name evidence="10" type="ORF">D3P05_24100</name>
</gene>
<dbReference type="InterPro" id="IPR036441">
    <property type="entry name" value="DHquinase_II_sf"/>
</dbReference>
<evidence type="ECO:0000256" key="3">
    <source>
        <dbReference type="ARBA" id="ARBA00011037"/>
    </source>
</evidence>
<dbReference type="Gene3D" id="3.40.50.9100">
    <property type="entry name" value="Dehydroquinase, class II"/>
    <property type="match status" value="1"/>
</dbReference>
<protein>
    <recommendedName>
        <fullName evidence="5">3-dehydroquinate dehydratase</fullName>
        <ecNumber evidence="5">4.2.1.10</ecNumber>
    </recommendedName>
</protein>
<reference evidence="11" key="1">
    <citation type="submission" date="2018-09" db="EMBL/GenBank/DDBJ databases">
        <title>Paracoccus onubensis nov. sp. a moderate halophilic bacterium isolated from Gruta de las Maravillas (Aracena, Spain).</title>
        <authorList>
            <person name="Jurado V."/>
            <person name="Gutierrez-Patricio S."/>
            <person name="Gonzalez-Pimentel J.L."/>
            <person name="Miller A.Z."/>
            <person name="Laiz L."/>
            <person name="Saiz-Jimenez C."/>
        </authorList>
    </citation>
    <scope>NUCLEOTIDE SEQUENCE [LARGE SCALE GENOMIC DNA]</scope>
    <source>
        <strain evidence="11">DSM 26381</strain>
    </source>
</reference>
<dbReference type="PANTHER" id="PTHR21272:SF3">
    <property type="entry name" value="CATABOLIC 3-DEHYDROQUINASE"/>
    <property type="match status" value="1"/>
</dbReference>
<keyword evidence="11" id="KW-1185">Reference proteome</keyword>
<name>A0A418ZQM9_9RHOB</name>
<evidence type="ECO:0000256" key="6">
    <source>
        <dbReference type="ARBA" id="ARBA00023141"/>
    </source>
</evidence>
<keyword evidence="7" id="KW-0456">Lyase</keyword>
<dbReference type="RefSeq" id="WP_147393194.1">
    <property type="nucleotide sequence ID" value="NZ_QZEW01000234.1"/>
</dbReference>
<comment type="subunit">
    <text evidence="4">Homododecamer.</text>
</comment>
<dbReference type="NCBIfam" id="NF003807">
    <property type="entry name" value="PRK05395.1-4"/>
    <property type="match status" value="1"/>
</dbReference>
<evidence type="ECO:0000313" key="10">
    <source>
        <dbReference type="EMBL" id="RJK97351.1"/>
    </source>
</evidence>
<evidence type="ECO:0000256" key="2">
    <source>
        <dbReference type="ARBA" id="ARBA00004902"/>
    </source>
</evidence>
<dbReference type="OrthoDB" id="9790793at2"/>
<dbReference type="PIRSF" id="PIRSF001399">
    <property type="entry name" value="DHquinase_II"/>
    <property type="match status" value="1"/>
</dbReference>
<dbReference type="GO" id="GO:0003855">
    <property type="term" value="F:3-dehydroquinate dehydratase activity"/>
    <property type="evidence" value="ECO:0007669"/>
    <property type="project" value="UniProtKB-EC"/>
</dbReference>
<dbReference type="GO" id="GO:0019631">
    <property type="term" value="P:quinate catabolic process"/>
    <property type="evidence" value="ECO:0007669"/>
    <property type="project" value="TreeGrafter"/>
</dbReference>
<dbReference type="UniPathway" id="UPA00053">
    <property type="reaction ID" value="UER00086"/>
</dbReference>
<evidence type="ECO:0000256" key="8">
    <source>
        <dbReference type="PIRSR" id="PIRSR001399-1"/>
    </source>
</evidence>
<comment type="caution">
    <text evidence="10">The sequence shown here is derived from an EMBL/GenBank/DDBJ whole genome shotgun (WGS) entry which is preliminary data.</text>
</comment>
<organism evidence="10 11">
    <name type="scientific">Paracoccus siganidrum</name>
    <dbReference type="NCBI Taxonomy" id="1276757"/>
    <lineage>
        <taxon>Bacteria</taxon>
        <taxon>Pseudomonadati</taxon>
        <taxon>Pseudomonadota</taxon>
        <taxon>Alphaproteobacteria</taxon>
        <taxon>Rhodobacterales</taxon>
        <taxon>Paracoccaceae</taxon>
        <taxon>Paracoccus</taxon>
    </lineage>
</organism>
<feature type="non-terminal residue" evidence="10">
    <location>
        <position position="1"/>
    </location>
</feature>
<dbReference type="Proteomes" id="UP000283587">
    <property type="component" value="Unassembled WGS sequence"/>
</dbReference>